<proteinExistence type="predicted"/>
<protein>
    <submittedName>
        <fullName evidence="1">CLUMA_CG004757, isoform A</fullName>
    </submittedName>
</protein>
<dbReference type="OrthoDB" id="21128at2759"/>
<name>A0A1J1HSU0_9DIPT</name>
<dbReference type="AlphaFoldDB" id="A0A1J1HSU0"/>
<dbReference type="EMBL" id="CVRI01000020">
    <property type="protein sequence ID" value="CRK91069.1"/>
    <property type="molecule type" value="Genomic_DNA"/>
</dbReference>
<dbReference type="Proteomes" id="UP000183832">
    <property type="component" value="Unassembled WGS sequence"/>
</dbReference>
<organism evidence="1 2">
    <name type="scientific">Clunio marinus</name>
    <dbReference type="NCBI Taxonomy" id="568069"/>
    <lineage>
        <taxon>Eukaryota</taxon>
        <taxon>Metazoa</taxon>
        <taxon>Ecdysozoa</taxon>
        <taxon>Arthropoda</taxon>
        <taxon>Hexapoda</taxon>
        <taxon>Insecta</taxon>
        <taxon>Pterygota</taxon>
        <taxon>Neoptera</taxon>
        <taxon>Endopterygota</taxon>
        <taxon>Diptera</taxon>
        <taxon>Nematocera</taxon>
        <taxon>Chironomoidea</taxon>
        <taxon>Chironomidae</taxon>
        <taxon>Clunio</taxon>
    </lineage>
</organism>
<keyword evidence="2" id="KW-1185">Reference proteome</keyword>
<sequence>MLPKEHAPKILRELNNTLNAFTAVNPKYAFNSNLRMITFAAESKIKNCDPASGFFSCPHLLRLNL</sequence>
<evidence type="ECO:0000313" key="2">
    <source>
        <dbReference type="Proteomes" id="UP000183832"/>
    </source>
</evidence>
<reference evidence="1 2" key="1">
    <citation type="submission" date="2015-04" db="EMBL/GenBank/DDBJ databases">
        <authorList>
            <person name="Syromyatnikov M.Y."/>
            <person name="Popov V.N."/>
        </authorList>
    </citation>
    <scope>NUCLEOTIDE SEQUENCE [LARGE SCALE GENOMIC DNA]</scope>
</reference>
<evidence type="ECO:0000313" key="1">
    <source>
        <dbReference type="EMBL" id="CRK91069.1"/>
    </source>
</evidence>
<accession>A0A1J1HSU0</accession>
<gene>
    <name evidence="1" type="ORF">CLUMA_CG004757</name>
</gene>